<dbReference type="AlphaFoldDB" id="A0A2H3J2Q6"/>
<protein>
    <submittedName>
        <fullName evidence="3">Uncharacterized protein</fullName>
    </submittedName>
</protein>
<proteinExistence type="predicted"/>
<sequence>MATPEPSQKSPANLSAATIAQSATYALLSYVMYTWALRWVAIGPLYGTGTRIATTLGLNKPLPATTVAPSRIPDFLLRLVLIPLLTIPLFLGFGLDKSADTDTGTDTASDTDSDDASGSPSASIDDYQSEIYDNSSLPWDWASQDPAVRCWLYPVDTSGWFGSPSDGVSEGEDGGVYIDVADKHAGNASADGLWNQPNEDDANSYAWHGTAGGESEDDDALFGLEDTLFAMDDPDVPSPLPSSEPNPELDPDVSYWLNPPPDPAAWTLPPSSSPSQIAPKPADESANVTENADFTGCGTELSDTNEDGDASGRGDGSRSGSESGDETACSSRSRSESPASSETDVGSLDGSGEENEPVGKKLRWNGWWTDPAACFMWPEDANPNVSPQGDSHASPVDGEGVGFEV</sequence>
<evidence type="ECO:0000313" key="4">
    <source>
        <dbReference type="Proteomes" id="UP000218811"/>
    </source>
</evidence>
<evidence type="ECO:0000313" key="3">
    <source>
        <dbReference type="EMBL" id="PCH36512.1"/>
    </source>
</evidence>
<evidence type="ECO:0000256" key="2">
    <source>
        <dbReference type="SAM" id="Phobius"/>
    </source>
</evidence>
<feature type="region of interest" description="Disordered" evidence="1">
    <location>
        <begin position="101"/>
        <end position="125"/>
    </location>
</feature>
<dbReference type="Proteomes" id="UP000218811">
    <property type="component" value="Unassembled WGS sequence"/>
</dbReference>
<keyword evidence="4" id="KW-1185">Reference proteome</keyword>
<keyword evidence="2" id="KW-0472">Membrane</keyword>
<reference evidence="3 4" key="1">
    <citation type="journal article" date="2012" name="Science">
        <title>The Paleozoic origin of enzymatic lignin decomposition reconstructed from 31 fungal genomes.</title>
        <authorList>
            <person name="Floudas D."/>
            <person name="Binder M."/>
            <person name="Riley R."/>
            <person name="Barry K."/>
            <person name="Blanchette R.A."/>
            <person name="Henrissat B."/>
            <person name="Martinez A.T."/>
            <person name="Otillar R."/>
            <person name="Spatafora J.W."/>
            <person name="Yadav J.S."/>
            <person name="Aerts A."/>
            <person name="Benoit I."/>
            <person name="Boyd A."/>
            <person name="Carlson A."/>
            <person name="Copeland A."/>
            <person name="Coutinho P.M."/>
            <person name="de Vries R.P."/>
            <person name="Ferreira P."/>
            <person name="Findley K."/>
            <person name="Foster B."/>
            <person name="Gaskell J."/>
            <person name="Glotzer D."/>
            <person name="Gorecki P."/>
            <person name="Heitman J."/>
            <person name="Hesse C."/>
            <person name="Hori C."/>
            <person name="Igarashi K."/>
            <person name="Jurgens J.A."/>
            <person name="Kallen N."/>
            <person name="Kersten P."/>
            <person name="Kohler A."/>
            <person name="Kuees U."/>
            <person name="Kumar T.K.A."/>
            <person name="Kuo A."/>
            <person name="LaButti K."/>
            <person name="Larrondo L.F."/>
            <person name="Lindquist E."/>
            <person name="Ling A."/>
            <person name="Lombard V."/>
            <person name="Lucas S."/>
            <person name="Lundell T."/>
            <person name="Martin R."/>
            <person name="McLaughlin D.J."/>
            <person name="Morgenstern I."/>
            <person name="Morin E."/>
            <person name="Murat C."/>
            <person name="Nagy L.G."/>
            <person name="Nolan M."/>
            <person name="Ohm R.A."/>
            <person name="Patyshakuliyeva A."/>
            <person name="Rokas A."/>
            <person name="Ruiz-Duenas F.J."/>
            <person name="Sabat G."/>
            <person name="Salamov A."/>
            <person name="Samejima M."/>
            <person name="Schmutz J."/>
            <person name="Slot J.C."/>
            <person name="St John F."/>
            <person name="Stenlid J."/>
            <person name="Sun H."/>
            <person name="Sun S."/>
            <person name="Syed K."/>
            <person name="Tsang A."/>
            <person name="Wiebenga A."/>
            <person name="Young D."/>
            <person name="Pisabarro A."/>
            <person name="Eastwood D.C."/>
            <person name="Martin F."/>
            <person name="Cullen D."/>
            <person name="Grigoriev I.V."/>
            <person name="Hibbett D.S."/>
        </authorList>
    </citation>
    <scope>NUCLEOTIDE SEQUENCE [LARGE SCALE GENOMIC DNA]</scope>
    <source>
        <strain evidence="3 4">MD-104</strain>
    </source>
</reference>
<name>A0A2H3J2Q6_WOLCO</name>
<feature type="compositionally biased region" description="Low complexity" evidence="1">
    <location>
        <begin position="330"/>
        <end position="342"/>
    </location>
</feature>
<keyword evidence="2" id="KW-0812">Transmembrane</keyword>
<gene>
    <name evidence="3" type="ORF">WOLCODRAFT_140495</name>
</gene>
<organism evidence="3 4">
    <name type="scientific">Wolfiporia cocos (strain MD-104)</name>
    <name type="common">Brown rot fungus</name>
    <dbReference type="NCBI Taxonomy" id="742152"/>
    <lineage>
        <taxon>Eukaryota</taxon>
        <taxon>Fungi</taxon>
        <taxon>Dikarya</taxon>
        <taxon>Basidiomycota</taxon>
        <taxon>Agaricomycotina</taxon>
        <taxon>Agaricomycetes</taxon>
        <taxon>Polyporales</taxon>
        <taxon>Phaeolaceae</taxon>
        <taxon>Wolfiporia</taxon>
    </lineage>
</organism>
<evidence type="ECO:0000256" key="1">
    <source>
        <dbReference type="SAM" id="MobiDB-lite"/>
    </source>
</evidence>
<feature type="transmembrane region" description="Helical" evidence="2">
    <location>
        <begin position="75"/>
        <end position="95"/>
    </location>
</feature>
<accession>A0A2H3J2Q6</accession>
<feature type="compositionally biased region" description="Low complexity" evidence="1">
    <location>
        <begin position="116"/>
        <end position="125"/>
    </location>
</feature>
<dbReference type="EMBL" id="KB467876">
    <property type="protein sequence ID" value="PCH36512.1"/>
    <property type="molecule type" value="Genomic_DNA"/>
</dbReference>
<keyword evidence="2" id="KW-1133">Transmembrane helix</keyword>
<feature type="region of interest" description="Disordered" evidence="1">
    <location>
        <begin position="194"/>
        <end position="218"/>
    </location>
</feature>
<feature type="region of interest" description="Disordered" evidence="1">
    <location>
        <begin position="378"/>
        <end position="405"/>
    </location>
</feature>
<feature type="region of interest" description="Disordered" evidence="1">
    <location>
        <begin position="230"/>
        <end position="363"/>
    </location>
</feature>